<feature type="region of interest" description="Disordered" evidence="1">
    <location>
        <begin position="96"/>
        <end position="120"/>
    </location>
</feature>
<keyword evidence="3" id="KW-1185">Reference proteome</keyword>
<proteinExistence type="predicted"/>
<dbReference type="OrthoDB" id="5409271at2759"/>
<dbReference type="RefSeq" id="XP_025567799.1">
    <property type="nucleotide sequence ID" value="XM_025711576.1"/>
</dbReference>
<evidence type="ECO:0000313" key="2">
    <source>
        <dbReference type="EMBL" id="PYH74005.1"/>
    </source>
</evidence>
<feature type="region of interest" description="Disordered" evidence="1">
    <location>
        <begin position="267"/>
        <end position="288"/>
    </location>
</feature>
<dbReference type="Proteomes" id="UP000248405">
    <property type="component" value="Unassembled WGS sequence"/>
</dbReference>
<accession>A0A319BMU3</accession>
<name>A0A319BMU3_ASPVC</name>
<sequence length="288" mass="30960">MFCDDVYLCQLHAIVLSDSDQSQPNIHFTHPFILSSCSFKSDLLSVGQSFVATVHLIYTNLCILLYDFWRLSDRILLTMLPPSESILHQFHKLADSQDDSGQTNTITPPPPYSPSAHNPPKEFEAEYAASRGETDQNSLITIHIDASMSIQGNANSIILPSVTAPAPALNPQASPAPSTSTVPQSPPYQRRTKLTDMATSIITALHRTGHLNSTDNSGAAAENANASPSPSITLNINTGIKILGSGNVICVGMGGQQRGMGMNVLRRKRRASSEPPDVATTAAAKRAR</sequence>
<dbReference type="AlphaFoldDB" id="A0A319BMU3"/>
<organism evidence="2 3">
    <name type="scientific">Aspergillus vadensis (strain CBS 113365 / IMI 142717 / IBT 24658)</name>
    <dbReference type="NCBI Taxonomy" id="1448311"/>
    <lineage>
        <taxon>Eukaryota</taxon>
        <taxon>Fungi</taxon>
        <taxon>Dikarya</taxon>
        <taxon>Ascomycota</taxon>
        <taxon>Pezizomycotina</taxon>
        <taxon>Eurotiomycetes</taxon>
        <taxon>Eurotiomycetidae</taxon>
        <taxon>Eurotiales</taxon>
        <taxon>Aspergillaceae</taxon>
        <taxon>Aspergillus</taxon>
        <taxon>Aspergillus subgen. Circumdati</taxon>
    </lineage>
</organism>
<dbReference type="GeneID" id="37216168"/>
<feature type="region of interest" description="Disordered" evidence="1">
    <location>
        <begin position="168"/>
        <end position="189"/>
    </location>
</feature>
<gene>
    <name evidence="2" type="ORF">BO88DRAFT_468759</name>
</gene>
<dbReference type="EMBL" id="KZ821615">
    <property type="protein sequence ID" value="PYH74005.1"/>
    <property type="molecule type" value="Genomic_DNA"/>
</dbReference>
<reference evidence="2" key="1">
    <citation type="submission" date="2016-12" db="EMBL/GenBank/DDBJ databases">
        <title>The genomes of Aspergillus section Nigri reveals drivers in fungal speciation.</title>
        <authorList>
            <consortium name="DOE Joint Genome Institute"/>
            <person name="Vesth T.C."/>
            <person name="Nybo J."/>
            <person name="Theobald S."/>
            <person name="Brandl J."/>
            <person name="Frisvad J.C."/>
            <person name="Nielsen K.F."/>
            <person name="Lyhne E.K."/>
            <person name="Kogle M.E."/>
            <person name="Kuo A."/>
            <person name="Riley R."/>
            <person name="Clum A."/>
            <person name="Nolan M."/>
            <person name="Lipzen A."/>
            <person name="Salamov A."/>
            <person name="Henrissat B."/>
            <person name="Wiebenga A."/>
            <person name="De Vries R.P."/>
            <person name="Grigoriev I.V."/>
            <person name="Mortensen U.H."/>
            <person name="Andersen M.R."/>
            <person name="Baker S.E."/>
        </authorList>
    </citation>
    <scope>NUCLEOTIDE SEQUENCE [LARGE SCALE GENOMIC DNA]</scope>
    <source>
        <strain evidence="2">CBS 113365</strain>
    </source>
</reference>
<protein>
    <submittedName>
        <fullName evidence="2">Uncharacterized protein</fullName>
    </submittedName>
</protein>
<evidence type="ECO:0000256" key="1">
    <source>
        <dbReference type="SAM" id="MobiDB-lite"/>
    </source>
</evidence>
<feature type="compositionally biased region" description="Polar residues" evidence="1">
    <location>
        <begin position="171"/>
        <end position="183"/>
    </location>
</feature>
<evidence type="ECO:0000313" key="3">
    <source>
        <dbReference type="Proteomes" id="UP000248405"/>
    </source>
</evidence>